<evidence type="ECO:0000256" key="3">
    <source>
        <dbReference type="ARBA" id="ARBA00022734"/>
    </source>
</evidence>
<dbReference type="InterPro" id="IPR051036">
    <property type="entry name" value="SIGLEC"/>
</dbReference>
<name>A0A5G2RCC9_PIG</name>
<dbReference type="Proteomes" id="UP000008227">
    <property type="component" value="Chromosome 6"/>
</dbReference>
<accession>A0A5G2RCC9</accession>
<reference evidence="10" key="2">
    <citation type="journal article" date="2020" name="Gigascience">
        <title>An improved pig reference genome sequence to enable pig genetics and genomics research.</title>
        <authorList>
            <person name="Warr A."/>
            <person name="Affara N."/>
            <person name="Aken B."/>
            <person name="Beiki H."/>
            <person name="Bickhart D.M."/>
            <person name="Billis K."/>
            <person name="Chow W."/>
            <person name="Eory L."/>
            <person name="Finlayson H.A."/>
            <person name="Flicek P."/>
            <person name="Giron C.G."/>
            <person name="Griffin D.K."/>
            <person name="Hall R."/>
            <person name="Hannum G."/>
            <person name="Hourlier T."/>
            <person name="Howe K."/>
            <person name="Hume D.A."/>
            <person name="Izuogu O."/>
            <person name="Kim K."/>
            <person name="Koren S."/>
            <person name="Liu H."/>
            <person name="Manchanda N."/>
            <person name="Martin F.J."/>
            <person name="Nonneman D.J."/>
            <person name="O'Connor R.E."/>
            <person name="Phillippy A.M."/>
            <person name="Rohrer G.A."/>
            <person name="Rosen B.D."/>
            <person name="Rund L.A."/>
            <person name="Sargent C.A."/>
            <person name="Schook L.B."/>
            <person name="Schroeder S.G."/>
            <person name="Schwartz A.S."/>
            <person name="Skinner B.M."/>
            <person name="Talbot R."/>
            <person name="Tseng E."/>
            <person name="Tuggle C.K."/>
            <person name="Watson M."/>
            <person name="Smith T.P.L."/>
            <person name="Archibald A.L."/>
        </authorList>
    </citation>
    <scope>NUCLEOTIDE SEQUENCE [LARGE SCALE GENOMIC DNA]</scope>
    <source>
        <strain evidence="10">Duroc</strain>
    </source>
</reference>
<dbReference type="GO" id="GO:0030246">
    <property type="term" value="F:carbohydrate binding"/>
    <property type="evidence" value="ECO:0007669"/>
    <property type="project" value="UniProtKB-KW"/>
</dbReference>
<dbReference type="SMART" id="SM00408">
    <property type="entry name" value="IGc2"/>
    <property type="match status" value="1"/>
</dbReference>
<dbReference type="PANTHER" id="PTHR12035:SF125">
    <property type="entry name" value="SIALIC ACID-BINDING IG-LIKE LECTIN 5"/>
    <property type="match status" value="1"/>
</dbReference>
<dbReference type="Gene3D" id="2.60.40.10">
    <property type="entry name" value="Immunoglobulins"/>
    <property type="match status" value="2"/>
</dbReference>
<dbReference type="InterPro" id="IPR036179">
    <property type="entry name" value="Ig-like_dom_sf"/>
</dbReference>
<gene>
    <name evidence="10" type="primary">LOC100515209</name>
</gene>
<evidence type="ECO:0000256" key="1">
    <source>
        <dbReference type="ARBA" id="ARBA00004479"/>
    </source>
</evidence>
<feature type="compositionally biased region" description="Low complexity" evidence="8">
    <location>
        <begin position="145"/>
        <end position="170"/>
    </location>
</feature>
<evidence type="ECO:0000256" key="4">
    <source>
        <dbReference type="ARBA" id="ARBA00022889"/>
    </source>
</evidence>
<comment type="subcellular location">
    <subcellularLocation>
        <location evidence="1">Membrane</location>
        <topology evidence="1">Single-pass type I membrane protein</topology>
    </subcellularLocation>
</comment>
<keyword evidence="3" id="KW-0430">Lectin</keyword>
<evidence type="ECO:0000313" key="11">
    <source>
        <dbReference type="Proteomes" id="UP000008227"/>
    </source>
</evidence>
<dbReference type="ExpressionAtlas" id="A0A5G2RCC9">
    <property type="expression patterns" value="baseline"/>
</dbReference>
<dbReference type="GO" id="GO:0007155">
    <property type="term" value="P:cell adhesion"/>
    <property type="evidence" value="ECO:0007669"/>
    <property type="project" value="UniProtKB-KW"/>
</dbReference>
<reference evidence="10" key="3">
    <citation type="submission" date="2025-08" db="UniProtKB">
        <authorList>
            <consortium name="Ensembl"/>
        </authorList>
    </citation>
    <scope>IDENTIFICATION</scope>
</reference>
<evidence type="ECO:0000256" key="2">
    <source>
        <dbReference type="ARBA" id="ARBA00022692"/>
    </source>
</evidence>
<feature type="region of interest" description="Disordered" evidence="8">
    <location>
        <begin position="1"/>
        <end position="25"/>
    </location>
</feature>
<dbReference type="AlphaFoldDB" id="A0A5G2RCC9"/>
<evidence type="ECO:0000256" key="6">
    <source>
        <dbReference type="ARBA" id="ARBA00023136"/>
    </source>
</evidence>
<dbReference type="Bgee" id="ENSSSCG00000031916">
    <property type="expression patterns" value="Expressed in uterus and 11 other cell types or tissues"/>
</dbReference>
<feature type="domain" description="Ig-like" evidence="9">
    <location>
        <begin position="50"/>
        <end position="142"/>
    </location>
</feature>
<dbReference type="InParanoid" id="A0A5G2RCC9"/>
<dbReference type="PROSITE" id="PS50835">
    <property type="entry name" value="IG_LIKE"/>
    <property type="match status" value="1"/>
</dbReference>
<dbReference type="SUPFAM" id="SSF48726">
    <property type="entry name" value="Immunoglobulin"/>
    <property type="match status" value="1"/>
</dbReference>
<sequence length="321" mass="34639">SAGGDPGPIPPPWGPAEQELLPGIRDARRSDSGSYFFRVERGNTKWNYRSNLVSVHVTASRALENGSSLSVLGDQPLRLICVIHSNPPARLSWTRGSLTLSPSLPTSPGVLELPQVLTGDEGQFSCRAQNPLGSQHISLSLTLQGKSARGRAASGGHVGSGRQDPAALSRPPRPPSEVPQEEGSPARRGRVRCHRGRRLTHRVVPAACLFPGSLSSPPTYQFHLSWKCLRTVCRYPILHILPSGNSSVSSPRPESTAHTTQAGFEAWRLCPCWTLSWHLPASSHPAWSGLCDSEASSMLFLLLKRPSLHIPATTSPDHLLG</sequence>
<comment type="similarity">
    <text evidence="7">Belongs to the immunoglobulin superfamily. SIGLEC (sialic acid binding Ig-like lectin) family.</text>
</comment>
<reference evidence="10" key="4">
    <citation type="submission" date="2025-09" db="UniProtKB">
        <authorList>
            <consortium name="Ensembl"/>
        </authorList>
    </citation>
    <scope>IDENTIFICATION</scope>
</reference>
<dbReference type="InterPro" id="IPR003598">
    <property type="entry name" value="Ig_sub2"/>
</dbReference>
<dbReference type="GeneTree" id="ENSGT01150000286907"/>
<keyword evidence="5" id="KW-1133">Transmembrane helix</keyword>
<evidence type="ECO:0000256" key="5">
    <source>
        <dbReference type="ARBA" id="ARBA00022989"/>
    </source>
</evidence>
<dbReference type="GO" id="GO:0016020">
    <property type="term" value="C:membrane"/>
    <property type="evidence" value="ECO:0007669"/>
    <property type="project" value="UniProtKB-SubCell"/>
</dbReference>
<dbReference type="InterPro" id="IPR007110">
    <property type="entry name" value="Ig-like_dom"/>
</dbReference>
<protein>
    <recommendedName>
        <fullName evidence="9">Ig-like domain-containing protein</fullName>
    </recommendedName>
</protein>
<dbReference type="InterPro" id="IPR003599">
    <property type="entry name" value="Ig_sub"/>
</dbReference>
<keyword evidence="11" id="KW-1185">Reference proteome</keyword>
<dbReference type="Pfam" id="PF13895">
    <property type="entry name" value="Ig_2"/>
    <property type="match status" value="1"/>
</dbReference>
<evidence type="ECO:0000313" key="10">
    <source>
        <dbReference type="Ensembl" id="ENSSSCP00000068289.1"/>
    </source>
</evidence>
<keyword evidence="6" id="KW-0472">Membrane</keyword>
<evidence type="ECO:0000256" key="8">
    <source>
        <dbReference type="SAM" id="MobiDB-lite"/>
    </source>
</evidence>
<feature type="region of interest" description="Disordered" evidence="8">
    <location>
        <begin position="144"/>
        <end position="194"/>
    </location>
</feature>
<dbReference type="SMR" id="A0A5G2RCC9"/>
<dbReference type="InterPro" id="IPR013783">
    <property type="entry name" value="Ig-like_fold"/>
</dbReference>
<dbReference type="Ensembl" id="ENSSSCT00000068383.2">
    <property type="protein sequence ID" value="ENSSSCP00000068289.1"/>
    <property type="gene ID" value="ENSSSCG00000031916.3"/>
</dbReference>
<evidence type="ECO:0000259" key="9">
    <source>
        <dbReference type="PROSITE" id="PS50835"/>
    </source>
</evidence>
<keyword evidence="4" id="KW-0130">Cell adhesion</keyword>
<organism evidence="10 11">
    <name type="scientific">Sus scrofa</name>
    <name type="common">Pig</name>
    <dbReference type="NCBI Taxonomy" id="9823"/>
    <lineage>
        <taxon>Eukaryota</taxon>
        <taxon>Metazoa</taxon>
        <taxon>Chordata</taxon>
        <taxon>Craniata</taxon>
        <taxon>Vertebrata</taxon>
        <taxon>Euteleostomi</taxon>
        <taxon>Mammalia</taxon>
        <taxon>Eutheria</taxon>
        <taxon>Laurasiatheria</taxon>
        <taxon>Artiodactyla</taxon>
        <taxon>Suina</taxon>
        <taxon>Suidae</taxon>
        <taxon>Sus</taxon>
    </lineage>
</organism>
<reference evidence="11" key="1">
    <citation type="submission" date="2009-11" db="EMBL/GenBank/DDBJ databases">
        <authorList>
            <consortium name="Porcine genome sequencing project"/>
        </authorList>
    </citation>
    <scope>NUCLEOTIDE SEQUENCE [LARGE SCALE GENOMIC DNA]</scope>
    <source>
        <strain evidence="11">Duroc</strain>
    </source>
</reference>
<proteinExistence type="inferred from homology"/>
<keyword evidence="2" id="KW-0812">Transmembrane</keyword>
<dbReference type="SMART" id="SM00409">
    <property type="entry name" value="IG"/>
    <property type="match status" value="1"/>
</dbReference>
<dbReference type="PANTHER" id="PTHR12035">
    <property type="entry name" value="SIALIC ACID BINDING IMMUNOGLOBULIN-LIKE LECTIN"/>
    <property type="match status" value="1"/>
</dbReference>
<evidence type="ECO:0000256" key="7">
    <source>
        <dbReference type="ARBA" id="ARBA00038361"/>
    </source>
</evidence>